<dbReference type="Proteomes" id="UP000002051">
    <property type="component" value="Chromosome 2"/>
</dbReference>
<evidence type="ECO:0000313" key="6">
    <source>
        <dbReference type="EnsemblPlants" id="KEH39103"/>
    </source>
</evidence>
<dbReference type="GO" id="GO:0098542">
    <property type="term" value="P:defense response to other organism"/>
    <property type="evidence" value="ECO:0007669"/>
    <property type="project" value="InterPro"/>
</dbReference>
<dbReference type="PANTHER" id="PTHR31234:SF72">
    <property type="entry name" value="NDR1_HIN1-LIKE PROTEIN 6"/>
    <property type="match status" value="1"/>
</dbReference>
<dbReference type="PANTHER" id="PTHR31234">
    <property type="entry name" value="LATE EMBRYOGENESIS ABUNDANT (LEA) HYDROXYPROLINE-RICH GLYCOPROTEIN FAMILY"/>
    <property type="match status" value="1"/>
</dbReference>
<keyword evidence="7" id="KW-1185">Reference proteome</keyword>
<dbReference type="EMBL" id="CM001218">
    <property type="protein sequence ID" value="KEH39103.1"/>
    <property type="molecule type" value="Genomic_DNA"/>
</dbReference>
<reference evidence="6" key="3">
    <citation type="submission" date="2015-04" db="UniProtKB">
        <authorList>
            <consortium name="EnsemblPlants"/>
        </authorList>
    </citation>
    <scope>IDENTIFICATION</scope>
    <source>
        <strain evidence="6">cv. Jemalong A17</strain>
    </source>
</reference>
<name>A0A072VCB9_MEDTR</name>
<evidence type="ECO:0000313" key="8">
    <source>
        <dbReference type="Proteomes" id="UP000265566"/>
    </source>
</evidence>
<keyword evidence="2 3" id="KW-0472">Membrane</keyword>
<protein>
    <submittedName>
        <fullName evidence="4">Late embryogenesis abundant protein</fullName>
    </submittedName>
</protein>
<evidence type="ECO:0000256" key="2">
    <source>
        <dbReference type="ARBA" id="ARBA00023136"/>
    </source>
</evidence>
<dbReference type="STRING" id="3880.A0A072VCB9"/>
<proteinExistence type="predicted"/>
<evidence type="ECO:0000313" key="5">
    <source>
        <dbReference type="EMBL" id="RHN75703.1"/>
    </source>
</evidence>
<reference evidence="5" key="5">
    <citation type="journal article" date="2018" name="Nat. Plants">
        <title>Whole-genome landscape of Medicago truncatula symbiotic genes.</title>
        <authorList>
            <person name="Pecrix Y."/>
            <person name="Gamas P."/>
            <person name="Carrere S."/>
        </authorList>
    </citation>
    <scope>NUCLEOTIDE SEQUENCE</scope>
    <source>
        <tissue evidence="5">Leaves</tissue>
    </source>
</reference>
<reference evidence="4 7" key="2">
    <citation type="journal article" date="2014" name="BMC Genomics">
        <title>An improved genome release (version Mt4.0) for the model legume Medicago truncatula.</title>
        <authorList>
            <person name="Tang H."/>
            <person name="Krishnakumar V."/>
            <person name="Bidwell S."/>
            <person name="Rosen B."/>
            <person name="Chan A."/>
            <person name="Zhou S."/>
            <person name="Gentzbittel L."/>
            <person name="Childs K.L."/>
            <person name="Yandell M."/>
            <person name="Gundlach H."/>
            <person name="Mayer K.F."/>
            <person name="Schwartz D.C."/>
            <person name="Town C.D."/>
        </authorList>
    </citation>
    <scope>GENOME REANNOTATION</scope>
    <source>
        <strain evidence="4">A17</strain>
        <strain evidence="6 7">cv. Jemalong A17</strain>
    </source>
</reference>
<dbReference type="SUPFAM" id="SSF117070">
    <property type="entry name" value="LEA14-like"/>
    <property type="match status" value="1"/>
</dbReference>
<gene>
    <name evidence="4" type="ordered locus">MTR_2g090225</name>
    <name evidence="5" type="ORF">MtrunA17_Chr2g0324111</name>
</gene>
<feature type="transmembrane region" description="Helical" evidence="3">
    <location>
        <begin position="164"/>
        <end position="183"/>
    </location>
</feature>
<dbReference type="HOGENOM" id="CLU_051752_0_3_1"/>
<organism evidence="4 7">
    <name type="scientific">Medicago truncatula</name>
    <name type="common">Barrel medic</name>
    <name type="synonym">Medicago tribuloides</name>
    <dbReference type="NCBI Taxonomy" id="3880"/>
    <lineage>
        <taxon>Eukaryota</taxon>
        <taxon>Viridiplantae</taxon>
        <taxon>Streptophyta</taxon>
        <taxon>Embryophyta</taxon>
        <taxon>Tracheophyta</taxon>
        <taxon>Spermatophyta</taxon>
        <taxon>Magnoliopsida</taxon>
        <taxon>eudicotyledons</taxon>
        <taxon>Gunneridae</taxon>
        <taxon>Pentapetalae</taxon>
        <taxon>rosids</taxon>
        <taxon>fabids</taxon>
        <taxon>Fabales</taxon>
        <taxon>Fabaceae</taxon>
        <taxon>Papilionoideae</taxon>
        <taxon>50 kb inversion clade</taxon>
        <taxon>NPAAA clade</taxon>
        <taxon>Hologalegina</taxon>
        <taxon>IRL clade</taxon>
        <taxon>Trifolieae</taxon>
        <taxon>Medicago</taxon>
    </lineage>
</organism>
<reference evidence="8" key="4">
    <citation type="journal article" date="2018" name="Nat. Plants">
        <title>Whole-genome landscape of Medicago truncatula symbiotic genes.</title>
        <authorList>
            <person name="Pecrix Y."/>
            <person name="Staton S.E."/>
            <person name="Sallet E."/>
            <person name="Lelandais-Briere C."/>
            <person name="Moreau S."/>
            <person name="Carrere S."/>
            <person name="Blein T."/>
            <person name="Jardinaud M.F."/>
            <person name="Latrasse D."/>
            <person name="Zouine M."/>
            <person name="Zahm M."/>
            <person name="Kreplak J."/>
            <person name="Mayjonade B."/>
            <person name="Satge C."/>
            <person name="Perez M."/>
            <person name="Cauet S."/>
            <person name="Marande W."/>
            <person name="Chantry-Darmon C."/>
            <person name="Lopez-Roques C."/>
            <person name="Bouchez O."/>
            <person name="Berard A."/>
            <person name="Debelle F."/>
            <person name="Munos S."/>
            <person name="Bendahmane A."/>
            <person name="Berges H."/>
            <person name="Niebel A."/>
            <person name="Buitink J."/>
            <person name="Frugier F."/>
            <person name="Benhamed M."/>
            <person name="Crespi M."/>
            <person name="Gouzy J."/>
            <person name="Gamas P."/>
        </authorList>
    </citation>
    <scope>NUCLEOTIDE SEQUENCE [LARGE SCALE GENOMIC DNA]</scope>
    <source>
        <strain evidence="8">cv. Jemalong A17</strain>
    </source>
</reference>
<evidence type="ECO:0000313" key="4">
    <source>
        <dbReference type="EMBL" id="KEH39103.1"/>
    </source>
</evidence>
<dbReference type="Proteomes" id="UP000265566">
    <property type="component" value="Chromosome 2"/>
</dbReference>
<keyword evidence="3" id="KW-1133">Transmembrane helix</keyword>
<keyword evidence="3" id="KW-0812">Transmembrane</keyword>
<accession>A0A072VCB9</accession>
<comment type="subcellular location">
    <subcellularLocation>
        <location evidence="1">Membrane</location>
    </subcellularLocation>
</comment>
<dbReference type="AlphaFoldDB" id="A0A072VCB9"/>
<evidence type="ECO:0000256" key="1">
    <source>
        <dbReference type="ARBA" id="ARBA00004370"/>
    </source>
</evidence>
<dbReference type="EMBL" id="PSQE01000002">
    <property type="protein sequence ID" value="RHN75703.1"/>
    <property type="molecule type" value="Genomic_DNA"/>
</dbReference>
<feature type="transmembrane region" description="Helical" evidence="3">
    <location>
        <begin position="31"/>
        <end position="60"/>
    </location>
</feature>
<dbReference type="Gramene" id="rna11941">
    <property type="protein sequence ID" value="RHN75703.1"/>
    <property type="gene ID" value="gene11941"/>
</dbReference>
<dbReference type="GO" id="GO:0016020">
    <property type="term" value="C:membrane"/>
    <property type="evidence" value="ECO:0007669"/>
    <property type="project" value="UniProtKB-SubCell"/>
</dbReference>
<dbReference type="InterPro" id="IPR044839">
    <property type="entry name" value="NDR1-like"/>
</dbReference>
<reference evidence="4 7" key="1">
    <citation type="journal article" date="2011" name="Nature">
        <title>The Medicago genome provides insight into the evolution of rhizobial symbioses.</title>
        <authorList>
            <person name="Young N.D."/>
            <person name="Debelle F."/>
            <person name="Oldroyd G.E."/>
            <person name="Geurts R."/>
            <person name="Cannon S.B."/>
            <person name="Udvardi M.K."/>
            <person name="Benedito V.A."/>
            <person name="Mayer K.F."/>
            <person name="Gouzy J."/>
            <person name="Schoof H."/>
            <person name="Van de Peer Y."/>
            <person name="Proost S."/>
            <person name="Cook D.R."/>
            <person name="Meyers B.C."/>
            <person name="Spannagl M."/>
            <person name="Cheung F."/>
            <person name="De Mita S."/>
            <person name="Krishnakumar V."/>
            <person name="Gundlach H."/>
            <person name="Zhou S."/>
            <person name="Mudge J."/>
            <person name="Bharti A.K."/>
            <person name="Murray J.D."/>
            <person name="Naoumkina M.A."/>
            <person name="Rosen B."/>
            <person name="Silverstein K.A."/>
            <person name="Tang H."/>
            <person name="Rombauts S."/>
            <person name="Zhao P.X."/>
            <person name="Zhou P."/>
            <person name="Barbe V."/>
            <person name="Bardou P."/>
            <person name="Bechner M."/>
            <person name="Bellec A."/>
            <person name="Berger A."/>
            <person name="Berges H."/>
            <person name="Bidwell S."/>
            <person name="Bisseling T."/>
            <person name="Choisne N."/>
            <person name="Couloux A."/>
            <person name="Denny R."/>
            <person name="Deshpande S."/>
            <person name="Dai X."/>
            <person name="Doyle J.J."/>
            <person name="Dudez A.M."/>
            <person name="Farmer A.D."/>
            <person name="Fouteau S."/>
            <person name="Franken C."/>
            <person name="Gibelin C."/>
            <person name="Gish J."/>
            <person name="Goldstein S."/>
            <person name="Gonzalez A.J."/>
            <person name="Green P.J."/>
            <person name="Hallab A."/>
            <person name="Hartog M."/>
            <person name="Hua A."/>
            <person name="Humphray S.J."/>
            <person name="Jeong D.H."/>
            <person name="Jing Y."/>
            <person name="Jocker A."/>
            <person name="Kenton S.M."/>
            <person name="Kim D.J."/>
            <person name="Klee K."/>
            <person name="Lai H."/>
            <person name="Lang C."/>
            <person name="Lin S."/>
            <person name="Macmil S.L."/>
            <person name="Magdelenat G."/>
            <person name="Matthews L."/>
            <person name="McCorrison J."/>
            <person name="Monaghan E.L."/>
            <person name="Mun J.H."/>
            <person name="Najar F.Z."/>
            <person name="Nicholson C."/>
            <person name="Noirot C."/>
            <person name="O'Bleness M."/>
            <person name="Paule C.R."/>
            <person name="Poulain J."/>
            <person name="Prion F."/>
            <person name="Qin B."/>
            <person name="Qu C."/>
            <person name="Retzel E.F."/>
            <person name="Riddle C."/>
            <person name="Sallet E."/>
            <person name="Samain S."/>
            <person name="Samson N."/>
            <person name="Sanders I."/>
            <person name="Saurat O."/>
            <person name="Scarpelli C."/>
            <person name="Schiex T."/>
            <person name="Segurens B."/>
            <person name="Severin A.J."/>
            <person name="Sherrier D.J."/>
            <person name="Shi R."/>
            <person name="Sims S."/>
            <person name="Singer S.R."/>
            <person name="Sinharoy S."/>
            <person name="Sterck L."/>
            <person name="Viollet A."/>
            <person name="Wang B.B."/>
            <person name="Wang K."/>
            <person name="Wang M."/>
            <person name="Wang X."/>
            <person name="Warfsmann J."/>
            <person name="Weissenbach J."/>
            <person name="White D.D."/>
            <person name="White J.D."/>
            <person name="Wiley G.B."/>
            <person name="Wincker P."/>
            <person name="Xing Y."/>
            <person name="Yang L."/>
            <person name="Yao Z."/>
            <person name="Ying F."/>
            <person name="Zhai J."/>
            <person name="Zhou L."/>
            <person name="Zuber A."/>
            <person name="Denarie J."/>
            <person name="Dixon R.A."/>
            <person name="May G.D."/>
            <person name="Schwartz D.C."/>
            <person name="Rogers J."/>
            <person name="Quetier F."/>
            <person name="Town C.D."/>
            <person name="Roe B.A."/>
        </authorList>
    </citation>
    <scope>NUCLEOTIDE SEQUENCE [LARGE SCALE GENOMIC DNA]</scope>
    <source>
        <strain evidence="4">A17</strain>
        <strain evidence="6 7">cv. Jemalong A17</strain>
    </source>
</reference>
<evidence type="ECO:0000313" key="7">
    <source>
        <dbReference type="Proteomes" id="UP000002051"/>
    </source>
</evidence>
<dbReference type="EnsemblPlants" id="KEH39103">
    <property type="protein sequence ID" value="KEH39103"/>
    <property type="gene ID" value="MTR_2g090225"/>
</dbReference>
<sequence>MANEFYVPKKYDSLNDRRGYHSHRGKKKCGFLRCCCCCICTLFLILIIIILAIALTVYFLDPKVPTYNIDNLDIKDFNIKNGIKLHTNINVVLKATNPNKYIALDYLSNEVSMAYSGSILSSGHFPPTLQHGHATTNLNVILKGDADFGPTMQLQLLKDQKMGYIPLLIMVKVPIQLVIADFFHLKKFVVRVNCSMVIDSLEPNKKPKILKKVLTYDFHL</sequence>
<evidence type="ECO:0000256" key="3">
    <source>
        <dbReference type="SAM" id="Phobius"/>
    </source>
</evidence>